<proteinExistence type="predicted"/>
<keyword evidence="4 6" id="KW-0472">Membrane</keyword>
<feature type="region of interest" description="Disordered" evidence="5">
    <location>
        <begin position="63"/>
        <end position="155"/>
    </location>
</feature>
<feature type="domain" description="TonB C-terminal" evidence="7">
    <location>
        <begin position="193"/>
        <end position="288"/>
    </location>
</feature>
<accession>A0ABV7VQL2</accession>
<dbReference type="SUPFAM" id="SSF74653">
    <property type="entry name" value="TolA/TonB C-terminal domain"/>
    <property type="match status" value="1"/>
</dbReference>
<evidence type="ECO:0000259" key="7">
    <source>
        <dbReference type="PROSITE" id="PS52015"/>
    </source>
</evidence>
<evidence type="ECO:0000256" key="4">
    <source>
        <dbReference type="ARBA" id="ARBA00023136"/>
    </source>
</evidence>
<feature type="compositionally biased region" description="Basic and acidic residues" evidence="5">
    <location>
        <begin position="117"/>
        <end position="131"/>
    </location>
</feature>
<dbReference type="EMBL" id="JBHRYB010000001">
    <property type="protein sequence ID" value="MFC3679056.1"/>
    <property type="molecule type" value="Genomic_DNA"/>
</dbReference>
<evidence type="ECO:0000313" key="8">
    <source>
        <dbReference type="EMBL" id="MFC3679056.1"/>
    </source>
</evidence>
<name>A0ABV7VQL2_9GAMM</name>
<keyword evidence="9" id="KW-1185">Reference proteome</keyword>
<evidence type="ECO:0000256" key="1">
    <source>
        <dbReference type="ARBA" id="ARBA00004167"/>
    </source>
</evidence>
<dbReference type="Pfam" id="PF13103">
    <property type="entry name" value="TonB_2"/>
    <property type="match status" value="1"/>
</dbReference>
<dbReference type="Gene3D" id="3.30.1150.10">
    <property type="match status" value="1"/>
</dbReference>
<dbReference type="NCBIfam" id="TIGR01352">
    <property type="entry name" value="tonB_Cterm"/>
    <property type="match status" value="1"/>
</dbReference>
<feature type="transmembrane region" description="Helical" evidence="6">
    <location>
        <begin position="14"/>
        <end position="34"/>
    </location>
</feature>
<feature type="compositionally biased region" description="Basic and acidic residues" evidence="5">
    <location>
        <begin position="68"/>
        <end position="84"/>
    </location>
</feature>
<keyword evidence="3 6" id="KW-1133">Transmembrane helix</keyword>
<organism evidence="8 9">
    <name type="scientific">Bacterioplanoides pacificum</name>
    <dbReference type="NCBI Taxonomy" id="1171596"/>
    <lineage>
        <taxon>Bacteria</taxon>
        <taxon>Pseudomonadati</taxon>
        <taxon>Pseudomonadota</taxon>
        <taxon>Gammaproteobacteria</taxon>
        <taxon>Oceanospirillales</taxon>
        <taxon>Oceanospirillaceae</taxon>
        <taxon>Bacterioplanoides</taxon>
    </lineage>
</organism>
<evidence type="ECO:0000256" key="3">
    <source>
        <dbReference type="ARBA" id="ARBA00022989"/>
    </source>
</evidence>
<dbReference type="PROSITE" id="PS52015">
    <property type="entry name" value="TONB_CTD"/>
    <property type="match status" value="1"/>
</dbReference>
<dbReference type="InterPro" id="IPR006260">
    <property type="entry name" value="TonB/TolA_C"/>
</dbReference>
<dbReference type="RefSeq" id="WP_376864673.1">
    <property type="nucleotide sequence ID" value="NZ_JBHRYB010000001.1"/>
</dbReference>
<comment type="subcellular location">
    <subcellularLocation>
        <location evidence="1">Membrane</location>
        <topology evidence="1">Single-pass membrane protein</topology>
    </subcellularLocation>
</comment>
<keyword evidence="2 6" id="KW-0812">Transmembrane</keyword>
<evidence type="ECO:0000256" key="2">
    <source>
        <dbReference type="ARBA" id="ARBA00022692"/>
    </source>
</evidence>
<dbReference type="InterPro" id="IPR037682">
    <property type="entry name" value="TonB_C"/>
</dbReference>
<dbReference type="Proteomes" id="UP001595722">
    <property type="component" value="Unassembled WGS sequence"/>
</dbReference>
<gene>
    <name evidence="8" type="ORF">ACFOMG_02875</name>
</gene>
<protein>
    <submittedName>
        <fullName evidence="8">Energy transducer TonB</fullName>
    </submittedName>
</protein>
<evidence type="ECO:0000313" key="9">
    <source>
        <dbReference type="Proteomes" id="UP001595722"/>
    </source>
</evidence>
<feature type="compositionally biased region" description="Low complexity" evidence="5">
    <location>
        <begin position="132"/>
        <end position="150"/>
    </location>
</feature>
<evidence type="ECO:0000256" key="5">
    <source>
        <dbReference type="SAM" id="MobiDB-lite"/>
    </source>
</evidence>
<reference evidence="9" key="1">
    <citation type="journal article" date="2019" name="Int. J. Syst. Evol. Microbiol.">
        <title>The Global Catalogue of Microorganisms (GCM) 10K type strain sequencing project: providing services to taxonomists for standard genome sequencing and annotation.</title>
        <authorList>
            <consortium name="The Broad Institute Genomics Platform"/>
            <consortium name="The Broad Institute Genome Sequencing Center for Infectious Disease"/>
            <person name="Wu L."/>
            <person name="Ma J."/>
        </authorList>
    </citation>
    <scope>NUCLEOTIDE SEQUENCE [LARGE SCALE GENOMIC DNA]</scope>
    <source>
        <strain evidence="9">KCTC 42424</strain>
    </source>
</reference>
<comment type="caution">
    <text evidence="8">The sequence shown here is derived from an EMBL/GenBank/DDBJ whole genome shotgun (WGS) entry which is preliminary data.</text>
</comment>
<evidence type="ECO:0000256" key="6">
    <source>
        <dbReference type="SAM" id="Phobius"/>
    </source>
</evidence>
<sequence length="288" mass="33306">MGWMTTGWRRPDSYGFAVVVALIVHLLVAGLFLLQWPESKPRMAEPVPQHMIANVVQEENKAVKQRREKAEQQRQRKALAEKRRAQQQRQQQLAAKRKKEQQRREKLKQQQLAKQKAAAEKKRKAEAERLKQQQLAEQQAAEQKAQQQRQEQQRQEQQRLEQQMLRQLAQEQAAAELEAQRQAEIKAERAAATTLEHTALIRDRITSAWRYPPAVAAEMEVTVRLTLVPTGEVIQVQIINSSGHQGLDRSVEQAIHKASPLPVPNDIAVFEQNFRHLTMKFRPENASW</sequence>